<organism evidence="9 10">
    <name type="scientific">Paenibacillus yonginensis</name>
    <dbReference type="NCBI Taxonomy" id="1462996"/>
    <lineage>
        <taxon>Bacteria</taxon>
        <taxon>Bacillati</taxon>
        <taxon>Bacillota</taxon>
        <taxon>Bacilli</taxon>
        <taxon>Bacillales</taxon>
        <taxon>Paenibacillaceae</taxon>
        <taxon>Paenibacillus</taxon>
    </lineage>
</organism>
<evidence type="ECO:0000313" key="10">
    <source>
        <dbReference type="Proteomes" id="UP000092573"/>
    </source>
</evidence>
<dbReference type="EMBL" id="CP014167">
    <property type="protein sequence ID" value="ANS73841.1"/>
    <property type="molecule type" value="Genomic_DNA"/>
</dbReference>
<evidence type="ECO:0000259" key="8">
    <source>
        <dbReference type="Pfam" id="PF01694"/>
    </source>
</evidence>
<evidence type="ECO:0000256" key="1">
    <source>
        <dbReference type="ARBA" id="ARBA00004141"/>
    </source>
</evidence>
<accession>A0A1B1MXD0</accession>
<keyword evidence="10" id="KW-1185">Reference proteome</keyword>
<evidence type="ECO:0000256" key="3">
    <source>
        <dbReference type="ARBA" id="ARBA00022692"/>
    </source>
</evidence>
<dbReference type="InterPro" id="IPR022764">
    <property type="entry name" value="Peptidase_S54_rhomboid_dom"/>
</dbReference>
<dbReference type="InterPro" id="IPR035952">
    <property type="entry name" value="Rhomboid-like_sf"/>
</dbReference>
<name>A0A1B1MXD0_9BACL</name>
<dbReference type="SUPFAM" id="SSF144091">
    <property type="entry name" value="Rhomboid-like"/>
    <property type="match status" value="1"/>
</dbReference>
<evidence type="ECO:0000256" key="2">
    <source>
        <dbReference type="ARBA" id="ARBA00009045"/>
    </source>
</evidence>
<feature type="transmembrane region" description="Helical" evidence="7">
    <location>
        <begin position="61"/>
        <end position="88"/>
    </location>
</feature>
<feature type="transmembrane region" description="Helical" evidence="7">
    <location>
        <begin position="125"/>
        <end position="148"/>
    </location>
</feature>
<dbReference type="RefSeq" id="WP_068694451.1">
    <property type="nucleotide sequence ID" value="NZ_CP014167.1"/>
</dbReference>
<reference evidence="9 10" key="1">
    <citation type="submission" date="2016-01" db="EMBL/GenBank/DDBJ databases">
        <title>Complete Genome Sequence of Paenibacillus yonginensis DCY84, a novel Plant Growth-Promoting Bacteria with Elicitation of Induced Systemic Resistance.</title>
        <authorList>
            <person name="Kim Y.J."/>
            <person name="Yang D.C."/>
            <person name="Sukweenadhi J."/>
        </authorList>
    </citation>
    <scope>NUCLEOTIDE SEQUENCE [LARGE SCALE GENOMIC DNA]</scope>
    <source>
        <strain evidence="9 10">DCY84</strain>
    </source>
</reference>
<dbReference type="GO" id="GO:0006508">
    <property type="term" value="P:proteolysis"/>
    <property type="evidence" value="ECO:0007669"/>
    <property type="project" value="UniProtKB-KW"/>
</dbReference>
<dbReference type="KEGG" id="pyg:AWM70_04030"/>
<feature type="transmembrane region" description="Helical" evidence="7">
    <location>
        <begin position="12"/>
        <end position="35"/>
    </location>
</feature>
<dbReference type="Proteomes" id="UP000092573">
    <property type="component" value="Chromosome"/>
</dbReference>
<dbReference type="GO" id="GO:0004252">
    <property type="term" value="F:serine-type endopeptidase activity"/>
    <property type="evidence" value="ECO:0007669"/>
    <property type="project" value="InterPro"/>
</dbReference>
<dbReference type="Gene3D" id="1.20.1540.10">
    <property type="entry name" value="Rhomboid-like"/>
    <property type="match status" value="1"/>
</dbReference>
<evidence type="ECO:0000256" key="5">
    <source>
        <dbReference type="ARBA" id="ARBA00022989"/>
    </source>
</evidence>
<sequence length="206" mass="23596">MIFIRYENWRSYLKYYPVTSLLLVINLVMYCVLLFNGGADNTETLFRFGAVGSELPYSRDWWRYVTAIFLHLNFSHLLFNCFAILVFAPPLERLLGWWRYALVYLVSGVLGNALSMAYYRHAMQYTLSVGASGAIYGVYGAFLYIALLQRHLIDEGSRKTLYAILMVGIIFSFAMTGTNWMAHLGGLIGGFFVYGLLVRLTRRLKA</sequence>
<proteinExistence type="inferred from homology"/>
<dbReference type="OrthoDB" id="9813074at2"/>
<keyword evidence="6 7" id="KW-0472">Membrane</keyword>
<dbReference type="InterPro" id="IPR050925">
    <property type="entry name" value="Rhomboid_protease_S54"/>
</dbReference>
<keyword evidence="3 7" id="KW-0812">Transmembrane</keyword>
<gene>
    <name evidence="9" type="ORF">AWM70_04030</name>
</gene>
<comment type="subcellular location">
    <subcellularLocation>
        <location evidence="1">Membrane</location>
        <topology evidence="1">Multi-pass membrane protein</topology>
    </subcellularLocation>
</comment>
<comment type="similarity">
    <text evidence="2">Belongs to the peptidase S54 family.</text>
</comment>
<dbReference type="PANTHER" id="PTHR43731">
    <property type="entry name" value="RHOMBOID PROTEASE"/>
    <property type="match status" value="1"/>
</dbReference>
<feature type="transmembrane region" description="Helical" evidence="7">
    <location>
        <begin position="182"/>
        <end position="200"/>
    </location>
</feature>
<dbReference type="GO" id="GO:0016020">
    <property type="term" value="C:membrane"/>
    <property type="evidence" value="ECO:0007669"/>
    <property type="project" value="UniProtKB-SubCell"/>
</dbReference>
<evidence type="ECO:0000256" key="6">
    <source>
        <dbReference type="ARBA" id="ARBA00023136"/>
    </source>
</evidence>
<dbReference type="PANTHER" id="PTHR43731:SF14">
    <property type="entry name" value="PRESENILIN-ASSOCIATED RHOMBOID-LIKE PROTEIN, MITOCHONDRIAL"/>
    <property type="match status" value="1"/>
</dbReference>
<dbReference type="Pfam" id="PF01694">
    <property type="entry name" value="Rhomboid"/>
    <property type="match status" value="1"/>
</dbReference>
<feature type="domain" description="Peptidase S54 rhomboid" evidence="8">
    <location>
        <begin position="59"/>
        <end position="197"/>
    </location>
</feature>
<dbReference type="AlphaFoldDB" id="A0A1B1MXD0"/>
<evidence type="ECO:0000256" key="4">
    <source>
        <dbReference type="ARBA" id="ARBA00022801"/>
    </source>
</evidence>
<dbReference type="STRING" id="1462996.AWM70_04030"/>
<evidence type="ECO:0000256" key="7">
    <source>
        <dbReference type="SAM" id="Phobius"/>
    </source>
</evidence>
<keyword evidence="5 7" id="KW-1133">Transmembrane helix</keyword>
<feature type="transmembrane region" description="Helical" evidence="7">
    <location>
        <begin position="100"/>
        <end position="119"/>
    </location>
</feature>
<evidence type="ECO:0000313" key="9">
    <source>
        <dbReference type="EMBL" id="ANS73841.1"/>
    </source>
</evidence>
<keyword evidence="9" id="KW-0645">Protease</keyword>
<keyword evidence="4" id="KW-0378">Hydrolase</keyword>
<protein>
    <submittedName>
        <fullName evidence="9">Rhomboid family intramembrane serine protease</fullName>
    </submittedName>
</protein>